<evidence type="ECO:0000313" key="2">
    <source>
        <dbReference type="Proteomes" id="UP000018721"/>
    </source>
</evidence>
<name>V9F6Y3_PHYNI</name>
<protein>
    <submittedName>
        <fullName evidence="1">Uncharacterized protein</fullName>
    </submittedName>
</protein>
<comment type="caution">
    <text evidence="1">The sequence shown here is derived from an EMBL/GenBank/DDBJ whole genome shotgun (WGS) entry which is preliminary data.</text>
</comment>
<dbReference type="OrthoDB" id="105664at2759"/>
<keyword evidence="2" id="KW-1185">Reference proteome</keyword>
<dbReference type="Proteomes" id="UP000018721">
    <property type="component" value="Unassembled WGS sequence"/>
</dbReference>
<evidence type="ECO:0000313" key="1">
    <source>
        <dbReference type="EMBL" id="ETI46836.1"/>
    </source>
</evidence>
<reference evidence="1 2" key="1">
    <citation type="submission" date="2013-11" db="EMBL/GenBank/DDBJ databases">
        <title>The Genome Sequence of Phytophthora parasitica P1569.</title>
        <authorList>
            <consortium name="The Broad Institute Genomics Platform"/>
            <person name="Russ C."/>
            <person name="Tyler B."/>
            <person name="Panabieres F."/>
            <person name="Shan W."/>
            <person name="Tripathy S."/>
            <person name="Grunwald N."/>
            <person name="Machado M."/>
            <person name="Johnson C.S."/>
            <person name="Arredondo F."/>
            <person name="Hong C."/>
            <person name="Coffey M."/>
            <person name="Young S.K."/>
            <person name="Zeng Q."/>
            <person name="Gargeya S."/>
            <person name="Fitzgerald M."/>
            <person name="Abouelleil A."/>
            <person name="Alvarado L."/>
            <person name="Chapman S.B."/>
            <person name="Gainer-Dewar J."/>
            <person name="Goldberg J."/>
            <person name="Griggs A."/>
            <person name="Gujja S."/>
            <person name="Hansen M."/>
            <person name="Howarth C."/>
            <person name="Imamovic A."/>
            <person name="Ireland A."/>
            <person name="Larimer J."/>
            <person name="McCowan C."/>
            <person name="Murphy C."/>
            <person name="Pearson M."/>
            <person name="Poon T.W."/>
            <person name="Priest M."/>
            <person name="Roberts A."/>
            <person name="Saif S."/>
            <person name="Shea T."/>
            <person name="Sykes S."/>
            <person name="Wortman J."/>
            <person name="Nusbaum C."/>
            <person name="Birren B."/>
        </authorList>
    </citation>
    <scope>NUCLEOTIDE SEQUENCE [LARGE SCALE GENOMIC DNA]</scope>
    <source>
        <strain evidence="1 2">P1569</strain>
    </source>
</reference>
<accession>V9F6Y3</accession>
<proteinExistence type="predicted"/>
<dbReference type="AlphaFoldDB" id="V9F6Y3"/>
<dbReference type="eggNOG" id="ENOG502RH3X">
    <property type="taxonomic scope" value="Eukaryota"/>
</dbReference>
<organism evidence="1 2">
    <name type="scientific">Phytophthora nicotianae P1569</name>
    <dbReference type="NCBI Taxonomy" id="1317065"/>
    <lineage>
        <taxon>Eukaryota</taxon>
        <taxon>Sar</taxon>
        <taxon>Stramenopiles</taxon>
        <taxon>Oomycota</taxon>
        <taxon>Peronosporomycetes</taxon>
        <taxon>Peronosporales</taxon>
        <taxon>Peronosporaceae</taxon>
        <taxon>Phytophthora</taxon>
    </lineage>
</organism>
<gene>
    <name evidence="1" type="ORF">F443_08831</name>
</gene>
<sequence length="189" mass="20944">MVVDLLEMRFNDEEVKRRIESADTSMKKRLASQYFATRLSEKLNVVLSGTQVSTKYKKLKCEYRQGKSARSDTGNIGREDDSELWVILNSFFVGRPGIAGAVLADAEEEEDYPDNDVVFNSSVGKSKTVTPLTHLADAMKEGMTALAASMSSVEKLATAIQEMKNAQLATQQLQAKQLTLLELLLNKFG</sequence>
<dbReference type="EMBL" id="ANIZ01001502">
    <property type="protein sequence ID" value="ETI46836.1"/>
    <property type="molecule type" value="Genomic_DNA"/>
</dbReference>
<dbReference type="HOGENOM" id="CLU_1437055_0_0_1"/>